<feature type="transmembrane region" description="Helical" evidence="1">
    <location>
        <begin position="181"/>
        <end position="201"/>
    </location>
</feature>
<dbReference type="InterPro" id="IPR022057">
    <property type="entry name" value="Chs7"/>
</dbReference>
<feature type="transmembrane region" description="Helical" evidence="1">
    <location>
        <begin position="213"/>
        <end position="235"/>
    </location>
</feature>
<evidence type="ECO:0000313" key="2">
    <source>
        <dbReference type="EMBL" id="KAK9708618.1"/>
    </source>
</evidence>
<feature type="transmembrane region" description="Helical" evidence="1">
    <location>
        <begin position="80"/>
        <end position="105"/>
    </location>
</feature>
<keyword evidence="3" id="KW-1185">Reference proteome</keyword>
<proteinExistence type="predicted"/>
<keyword evidence="1" id="KW-1133">Transmembrane helix</keyword>
<dbReference type="Pfam" id="PF12271">
    <property type="entry name" value="Chs7"/>
    <property type="match status" value="1"/>
</dbReference>
<evidence type="ECO:0000256" key="1">
    <source>
        <dbReference type="SAM" id="Phobius"/>
    </source>
</evidence>
<feature type="transmembrane region" description="Helical" evidence="1">
    <location>
        <begin position="111"/>
        <end position="133"/>
    </location>
</feature>
<protein>
    <submittedName>
        <fullName evidence="2">Chitin synthase, class 7</fullName>
    </submittedName>
</protein>
<feature type="transmembrane region" description="Helical" evidence="1">
    <location>
        <begin position="154"/>
        <end position="175"/>
    </location>
</feature>
<keyword evidence="1" id="KW-0472">Membrane</keyword>
<dbReference type="EMBL" id="JASJQH010007470">
    <property type="protein sequence ID" value="KAK9708618.1"/>
    <property type="molecule type" value="Genomic_DNA"/>
</dbReference>
<organism evidence="2 3">
    <name type="scientific">Basidiobolus ranarum</name>
    <dbReference type="NCBI Taxonomy" id="34480"/>
    <lineage>
        <taxon>Eukaryota</taxon>
        <taxon>Fungi</taxon>
        <taxon>Fungi incertae sedis</taxon>
        <taxon>Zoopagomycota</taxon>
        <taxon>Entomophthoromycotina</taxon>
        <taxon>Basidiobolomycetes</taxon>
        <taxon>Basidiobolales</taxon>
        <taxon>Basidiobolaceae</taxon>
        <taxon>Basidiobolus</taxon>
    </lineage>
</organism>
<feature type="transmembrane region" description="Helical" evidence="1">
    <location>
        <begin position="247"/>
        <end position="266"/>
    </location>
</feature>
<keyword evidence="1" id="KW-0812">Transmembrane</keyword>
<dbReference type="PANTHER" id="PTHR35329:SF1">
    <property type="entry name" value="CHITIN SYNTHASE EXPORT CHAPERONE"/>
    <property type="match status" value="1"/>
</dbReference>
<sequence length="299" mass="33760">MFQFGRFDEICSTLSLTLCPLVGPATTRTVPMCYSRNVDIGGFLIFQPGSFAMYMVTLVMTIIMIYNIKVKYTAVGRKEMVMFFYFYTATTLLEMLLIAGIIPISSILYKYFAAGHMGLISATVWCLLLNGFVGFQWAEDGTPLSLWSMRVSSFLVLGVMSFIAFATFDDLLGIFDSNKPLILWIVYFFFNGAAMCIYFILQVLLVVNTLDDLWPLGGIIFAGISFVAGQVALLLFSREICETTSHYLDGLFLSVLCSLFAVMMIYKYWDSITRDDLEYTVDCRTDQWELNGAMNSSKQ</sequence>
<evidence type="ECO:0000313" key="3">
    <source>
        <dbReference type="Proteomes" id="UP001479436"/>
    </source>
</evidence>
<dbReference type="PANTHER" id="PTHR35329">
    <property type="entry name" value="CHITIN SYNTHASE EXPORT CHAPERONE"/>
    <property type="match status" value="1"/>
</dbReference>
<accession>A0ABR2VXQ0</accession>
<feature type="transmembrane region" description="Helical" evidence="1">
    <location>
        <begin position="51"/>
        <end position="68"/>
    </location>
</feature>
<name>A0ABR2VXQ0_9FUNG</name>
<comment type="caution">
    <text evidence="2">The sequence shown here is derived from an EMBL/GenBank/DDBJ whole genome shotgun (WGS) entry which is preliminary data.</text>
</comment>
<gene>
    <name evidence="2" type="primary">CHS7_12</name>
    <name evidence="2" type="ORF">K7432_009538</name>
</gene>
<reference evidence="2 3" key="1">
    <citation type="submission" date="2023-04" db="EMBL/GenBank/DDBJ databases">
        <title>Genome of Basidiobolus ranarum AG-B5.</title>
        <authorList>
            <person name="Stajich J.E."/>
            <person name="Carter-House D."/>
            <person name="Gryganskyi A."/>
        </authorList>
    </citation>
    <scope>NUCLEOTIDE SEQUENCE [LARGE SCALE GENOMIC DNA]</scope>
    <source>
        <strain evidence="2 3">AG-B5</strain>
    </source>
</reference>
<dbReference type="Proteomes" id="UP001479436">
    <property type="component" value="Unassembled WGS sequence"/>
</dbReference>